<protein>
    <recommendedName>
        <fullName evidence="4">D-alanine--D-alanine ligase</fullName>
        <ecNumber evidence="4">6.3.2.4</ecNumber>
    </recommendedName>
    <alternativeName>
        <fullName evidence="4">D-Ala-D-Ala ligase</fullName>
    </alternativeName>
    <alternativeName>
        <fullName evidence="4">D-alanylalanine synthetase</fullName>
    </alternativeName>
</protein>
<dbReference type="Gene3D" id="3.40.50.20">
    <property type="match status" value="1"/>
</dbReference>
<comment type="subcellular location">
    <subcellularLocation>
        <location evidence="4">Cytoplasm</location>
    </subcellularLocation>
</comment>
<dbReference type="SUPFAM" id="SSF56059">
    <property type="entry name" value="Glutathione synthetase ATP-binding domain-like"/>
    <property type="match status" value="1"/>
</dbReference>
<evidence type="ECO:0000256" key="5">
    <source>
        <dbReference type="PROSITE-ProRule" id="PRU00409"/>
    </source>
</evidence>
<comment type="catalytic activity">
    <reaction evidence="4">
        <text>2 D-alanine + ATP = D-alanyl-D-alanine + ADP + phosphate + H(+)</text>
        <dbReference type="Rhea" id="RHEA:11224"/>
        <dbReference type="ChEBI" id="CHEBI:15378"/>
        <dbReference type="ChEBI" id="CHEBI:30616"/>
        <dbReference type="ChEBI" id="CHEBI:43474"/>
        <dbReference type="ChEBI" id="CHEBI:57416"/>
        <dbReference type="ChEBI" id="CHEBI:57822"/>
        <dbReference type="ChEBI" id="CHEBI:456216"/>
        <dbReference type="EC" id="6.3.2.4"/>
    </reaction>
</comment>
<organism evidence="7 8">
    <name type="scientific">Actomonas aquatica</name>
    <dbReference type="NCBI Taxonomy" id="2866162"/>
    <lineage>
        <taxon>Bacteria</taxon>
        <taxon>Pseudomonadati</taxon>
        <taxon>Verrucomicrobiota</taxon>
        <taxon>Opitutia</taxon>
        <taxon>Opitutales</taxon>
        <taxon>Opitutaceae</taxon>
        <taxon>Actomonas</taxon>
    </lineage>
</organism>
<name>A0ABZ1CFN8_9BACT</name>
<evidence type="ECO:0000259" key="6">
    <source>
        <dbReference type="PROSITE" id="PS50975"/>
    </source>
</evidence>
<gene>
    <name evidence="4" type="primary">ddl</name>
    <name evidence="7" type="ORF">K1X11_006745</name>
</gene>
<proteinExistence type="inferred from homology"/>
<keyword evidence="3 4" id="KW-0961">Cell wall biogenesis/degradation</keyword>
<keyword evidence="4" id="KW-0573">Peptidoglycan synthesis</keyword>
<dbReference type="InterPro" id="IPR011095">
    <property type="entry name" value="Dala_Dala_lig_C"/>
</dbReference>
<dbReference type="InterPro" id="IPR011761">
    <property type="entry name" value="ATP-grasp"/>
</dbReference>
<evidence type="ECO:0000313" key="8">
    <source>
        <dbReference type="Proteomes" id="UP000738431"/>
    </source>
</evidence>
<dbReference type="RefSeq" id="WP_324726131.1">
    <property type="nucleotide sequence ID" value="NZ_CP139781.1"/>
</dbReference>
<comment type="function">
    <text evidence="4">Cell wall formation.</text>
</comment>
<keyword evidence="4" id="KW-0133">Cell shape</keyword>
<dbReference type="SUPFAM" id="SSF52440">
    <property type="entry name" value="PreATP-grasp domain"/>
    <property type="match status" value="1"/>
</dbReference>
<keyword evidence="5" id="KW-0067">ATP-binding</keyword>
<comment type="pathway">
    <text evidence="4">Cell wall biogenesis; peptidoglycan biosynthesis.</text>
</comment>
<dbReference type="Proteomes" id="UP000738431">
    <property type="component" value="Chromosome"/>
</dbReference>
<dbReference type="HAMAP" id="MF_00047">
    <property type="entry name" value="Dala_Dala_lig"/>
    <property type="match status" value="1"/>
</dbReference>
<dbReference type="GO" id="GO:0008716">
    <property type="term" value="F:D-alanine-D-alanine ligase activity"/>
    <property type="evidence" value="ECO:0007669"/>
    <property type="project" value="UniProtKB-EC"/>
</dbReference>
<dbReference type="Gene3D" id="3.30.470.20">
    <property type="entry name" value="ATP-grasp fold, B domain"/>
    <property type="match status" value="1"/>
</dbReference>
<evidence type="ECO:0000256" key="1">
    <source>
        <dbReference type="ARBA" id="ARBA00010871"/>
    </source>
</evidence>
<dbReference type="NCBIfam" id="NF002378">
    <property type="entry name" value="PRK01372.1"/>
    <property type="match status" value="1"/>
</dbReference>
<dbReference type="EC" id="6.3.2.4" evidence="4"/>
<keyword evidence="2 4" id="KW-0436">Ligase</keyword>
<reference evidence="7 8" key="1">
    <citation type="submission" date="2021-08" db="EMBL/GenBank/DDBJ databases">
        <authorList>
            <person name="Zhang D."/>
            <person name="Zhang A."/>
            <person name="Wang L."/>
        </authorList>
    </citation>
    <scope>NUCLEOTIDE SEQUENCE [LARGE SCALE GENOMIC DNA]</scope>
    <source>
        <strain evidence="7 8">WL0086</strain>
    </source>
</reference>
<keyword evidence="8" id="KW-1185">Reference proteome</keyword>
<evidence type="ECO:0000256" key="2">
    <source>
        <dbReference type="ARBA" id="ARBA00022598"/>
    </source>
</evidence>
<comment type="similarity">
    <text evidence="1 4">Belongs to the D-alanine--D-alanine ligase family.</text>
</comment>
<accession>A0ABZ1CFN8</accession>
<keyword evidence="5" id="KW-0547">Nucleotide-binding</keyword>
<dbReference type="InterPro" id="IPR016185">
    <property type="entry name" value="PreATP-grasp_dom_sf"/>
</dbReference>
<dbReference type="InterPro" id="IPR005905">
    <property type="entry name" value="D_ala_D_ala"/>
</dbReference>
<dbReference type="PANTHER" id="PTHR23132">
    <property type="entry name" value="D-ALANINE--D-ALANINE LIGASE"/>
    <property type="match status" value="1"/>
</dbReference>
<dbReference type="PIRSF" id="PIRSF039102">
    <property type="entry name" value="Ddl/VanB"/>
    <property type="match status" value="1"/>
</dbReference>
<evidence type="ECO:0000256" key="4">
    <source>
        <dbReference type="HAMAP-Rule" id="MF_00047"/>
    </source>
</evidence>
<evidence type="ECO:0000256" key="3">
    <source>
        <dbReference type="ARBA" id="ARBA00023316"/>
    </source>
</evidence>
<dbReference type="InterPro" id="IPR013815">
    <property type="entry name" value="ATP_grasp_subdomain_1"/>
</dbReference>
<evidence type="ECO:0000313" key="7">
    <source>
        <dbReference type="EMBL" id="WRQ89100.1"/>
    </source>
</evidence>
<keyword evidence="4" id="KW-0963">Cytoplasm</keyword>
<sequence length="316" mass="33156">MSYLRGQFHVAVLCGGISSEREVSLGSGKASALALAQTWPTRLIDVKTAAAPLGLRPDRDVVFSTLHGTFGEDGGMQTLLDEAGVIYAGCDAESSALTFDKQRTKSTVAAVGVPTIPGITFAATAAPALDEIVATLGEAVVIKPQCGGSSVGLHLCATAVQIATALTQLTPGEWLAERRVSGREITVGILHGRALPVVEIAPKSGVFDYAAKYTKGLTEYLAPAPLDPAVASLAQAHAEKAFSACGCRDYGRIDFMVTEDGALHFLEINTLPGMKETSLLPMGAQCVGYDFAALVRELMAPARERFLARRDPAVQP</sequence>
<dbReference type="Gene3D" id="3.30.1490.20">
    <property type="entry name" value="ATP-grasp fold, A domain"/>
    <property type="match status" value="1"/>
</dbReference>
<reference evidence="7 8" key="2">
    <citation type="submission" date="2023-12" db="EMBL/GenBank/DDBJ databases">
        <title>Description of an unclassified Opitutus bacterium of Verrucomicrobiota.</title>
        <authorList>
            <person name="Zhang D.-F."/>
        </authorList>
    </citation>
    <scope>NUCLEOTIDE SEQUENCE [LARGE SCALE GENOMIC DNA]</scope>
    <source>
        <strain evidence="7 8">WL0086</strain>
    </source>
</reference>
<feature type="domain" description="ATP-grasp" evidence="6">
    <location>
        <begin position="105"/>
        <end position="300"/>
    </location>
</feature>
<dbReference type="PANTHER" id="PTHR23132:SF23">
    <property type="entry name" value="D-ALANINE--D-ALANINE LIGASE B"/>
    <property type="match status" value="1"/>
</dbReference>
<dbReference type="EMBL" id="CP139781">
    <property type="protein sequence ID" value="WRQ89100.1"/>
    <property type="molecule type" value="Genomic_DNA"/>
</dbReference>
<dbReference type="PROSITE" id="PS50975">
    <property type="entry name" value="ATP_GRASP"/>
    <property type="match status" value="1"/>
</dbReference>
<dbReference type="Pfam" id="PF07478">
    <property type="entry name" value="Dala_Dala_lig_C"/>
    <property type="match status" value="1"/>
</dbReference>